<sequence>MTSPTNLQEGRGPLSNPGRTAEEMTQQVQVLPGASHMQQHRHLEDDHNHVRKTHNARGDTGKKGRQTLRVKLNRTLMASFKGPPEQSDHNHTDGRGHIDGDKAAEEYDVIVLSTHGTPAFCSTHLERELLVPEAPEAVLSALAVGGLRVQQRVGLAQLPATAPVVLQQLGQLVALLPGQSAELGGTHLNALQPRPQTSSGLPNTQLLQREGLQRNTPGGVTQSTSCKLGGEDSCSGSASTAGPFSLFFTSSWQSLIPGPSSSAGSEGHRAGYRAGALGALAI</sequence>
<dbReference type="AlphaFoldDB" id="A0A4Z2FBM1"/>
<feature type="region of interest" description="Disordered" evidence="1">
    <location>
        <begin position="210"/>
        <end position="232"/>
    </location>
</feature>
<proteinExistence type="predicted"/>
<feature type="region of interest" description="Disordered" evidence="1">
    <location>
        <begin position="1"/>
        <end position="25"/>
    </location>
</feature>
<protein>
    <submittedName>
        <fullName evidence="2">Uncharacterized protein</fullName>
    </submittedName>
</protein>
<evidence type="ECO:0000313" key="3">
    <source>
        <dbReference type="Proteomes" id="UP000314294"/>
    </source>
</evidence>
<accession>A0A4Z2FBM1</accession>
<feature type="region of interest" description="Disordered" evidence="1">
    <location>
        <begin position="79"/>
        <end position="99"/>
    </location>
</feature>
<feature type="compositionally biased region" description="Basic and acidic residues" evidence="1">
    <location>
        <begin position="86"/>
        <end position="99"/>
    </location>
</feature>
<evidence type="ECO:0000313" key="2">
    <source>
        <dbReference type="EMBL" id="TNN38589.1"/>
    </source>
</evidence>
<evidence type="ECO:0000256" key="1">
    <source>
        <dbReference type="SAM" id="MobiDB-lite"/>
    </source>
</evidence>
<keyword evidence="3" id="KW-1185">Reference proteome</keyword>
<organism evidence="2 3">
    <name type="scientific">Liparis tanakae</name>
    <name type="common">Tanaka's snailfish</name>
    <dbReference type="NCBI Taxonomy" id="230148"/>
    <lineage>
        <taxon>Eukaryota</taxon>
        <taxon>Metazoa</taxon>
        <taxon>Chordata</taxon>
        <taxon>Craniata</taxon>
        <taxon>Vertebrata</taxon>
        <taxon>Euteleostomi</taxon>
        <taxon>Actinopterygii</taxon>
        <taxon>Neopterygii</taxon>
        <taxon>Teleostei</taxon>
        <taxon>Neoteleostei</taxon>
        <taxon>Acanthomorphata</taxon>
        <taxon>Eupercaria</taxon>
        <taxon>Perciformes</taxon>
        <taxon>Cottioidei</taxon>
        <taxon>Cottales</taxon>
        <taxon>Liparidae</taxon>
        <taxon>Liparis</taxon>
    </lineage>
</organism>
<gene>
    <name evidence="2" type="ORF">EYF80_051252</name>
</gene>
<dbReference type="Proteomes" id="UP000314294">
    <property type="component" value="Unassembled WGS sequence"/>
</dbReference>
<dbReference type="EMBL" id="SRLO01001359">
    <property type="protein sequence ID" value="TNN38589.1"/>
    <property type="molecule type" value="Genomic_DNA"/>
</dbReference>
<feature type="compositionally biased region" description="Polar residues" evidence="1">
    <location>
        <begin position="210"/>
        <end position="226"/>
    </location>
</feature>
<feature type="region of interest" description="Disordered" evidence="1">
    <location>
        <begin position="39"/>
        <end position="66"/>
    </location>
</feature>
<reference evidence="2 3" key="1">
    <citation type="submission" date="2019-03" db="EMBL/GenBank/DDBJ databases">
        <title>First draft genome of Liparis tanakae, snailfish: a comprehensive survey of snailfish specific genes.</title>
        <authorList>
            <person name="Kim W."/>
            <person name="Song I."/>
            <person name="Jeong J.-H."/>
            <person name="Kim D."/>
            <person name="Kim S."/>
            <person name="Ryu S."/>
            <person name="Song J.Y."/>
            <person name="Lee S.K."/>
        </authorList>
    </citation>
    <scope>NUCLEOTIDE SEQUENCE [LARGE SCALE GENOMIC DNA]</scope>
    <source>
        <tissue evidence="2">Muscle</tissue>
    </source>
</reference>
<name>A0A4Z2FBM1_9TELE</name>
<comment type="caution">
    <text evidence="2">The sequence shown here is derived from an EMBL/GenBank/DDBJ whole genome shotgun (WGS) entry which is preliminary data.</text>
</comment>